<dbReference type="Gene3D" id="3.30.540.10">
    <property type="entry name" value="Fructose-1,6-Bisphosphatase, subunit A, domain 1"/>
    <property type="match status" value="1"/>
</dbReference>
<sequence>MLDQIDIQDIVKIAKDAGKAIMKIYNQEFDVEYKTDSSPLTIADKKANEIIVTALNQLSVNSFLEKNIPIISEEGRSVPYDERKNWEYFWLIDPLDGTKEFVKKNGEFTINIALINKETPVLGVVYSPVLNVCYWAKRDEGAFKNGEKLPLKKKEKRDVYKIVASRSHMSNETKDFIEAIDTDKEKVIISIGSSLKICLVAEGEANIYPRLGPTMEWDTAAAHAIVNESDGLFNKYIDNGACQQHVYNKKNLLNDWFVVKSGR</sequence>
<dbReference type="PANTHER" id="PTHR43028">
    <property type="entry name" value="3'(2'),5'-BISPHOSPHATE NUCLEOTIDASE 1"/>
    <property type="match status" value="1"/>
</dbReference>
<dbReference type="SUPFAM" id="SSF56655">
    <property type="entry name" value="Carbohydrate phosphatase"/>
    <property type="match status" value="1"/>
</dbReference>
<evidence type="ECO:0008006" key="4">
    <source>
        <dbReference type="Google" id="ProtNLM"/>
    </source>
</evidence>
<dbReference type="Pfam" id="PF00459">
    <property type="entry name" value="Inositol_P"/>
    <property type="match status" value="1"/>
</dbReference>
<dbReference type="InterPro" id="IPR000760">
    <property type="entry name" value="Inositol_monophosphatase-like"/>
</dbReference>
<name>A0A382E4P0_9ZZZZ</name>
<dbReference type="InterPro" id="IPR050725">
    <property type="entry name" value="CysQ/Inositol_MonoPase"/>
</dbReference>
<dbReference type="GO" id="GO:0008441">
    <property type="term" value="F:3'(2'),5'-bisphosphate nucleotidase activity"/>
    <property type="evidence" value="ECO:0007669"/>
    <property type="project" value="InterPro"/>
</dbReference>
<evidence type="ECO:0000256" key="1">
    <source>
        <dbReference type="ARBA" id="ARBA00022723"/>
    </source>
</evidence>
<accession>A0A382E4P0</accession>
<dbReference type="GO" id="GO:0000287">
    <property type="term" value="F:magnesium ion binding"/>
    <property type="evidence" value="ECO:0007669"/>
    <property type="project" value="InterPro"/>
</dbReference>
<gene>
    <name evidence="3" type="ORF">METZ01_LOCUS198610</name>
</gene>
<dbReference type="NCBIfam" id="TIGR01331">
    <property type="entry name" value="bisphos_cysQ"/>
    <property type="match status" value="1"/>
</dbReference>
<evidence type="ECO:0000256" key="2">
    <source>
        <dbReference type="ARBA" id="ARBA00022842"/>
    </source>
</evidence>
<dbReference type="PRINTS" id="PR00377">
    <property type="entry name" value="IMPHPHTASES"/>
</dbReference>
<evidence type="ECO:0000313" key="3">
    <source>
        <dbReference type="EMBL" id="SVB45756.1"/>
    </source>
</evidence>
<dbReference type="HAMAP" id="MF_02095">
    <property type="entry name" value="CysQ"/>
    <property type="match status" value="1"/>
</dbReference>
<keyword evidence="2" id="KW-0460">Magnesium</keyword>
<proteinExistence type="inferred from homology"/>
<dbReference type="CDD" id="cd01638">
    <property type="entry name" value="CysQ"/>
    <property type="match status" value="1"/>
</dbReference>
<dbReference type="InterPro" id="IPR006240">
    <property type="entry name" value="CysQ"/>
</dbReference>
<dbReference type="GO" id="GO:0000103">
    <property type="term" value="P:sulfate assimilation"/>
    <property type="evidence" value="ECO:0007669"/>
    <property type="project" value="TreeGrafter"/>
</dbReference>
<protein>
    <recommendedName>
        <fullName evidence="4">3'(2'),5'-bisphosphate nucleotidase</fullName>
    </recommendedName>
</protein>
<dbReference type="PROSITE" id="PS00629">
    <property type="entry name" value="IMP_1"/>
    <property type="match status" value="1"/>
</dbReference>
<dbReference type="AlphaFoldDB" id="A0A382E4P0"/>
<reference evidence="3" key="1">
    <citation type="submission" date="2018-05" db="EMBL/GenBank/DDBJ databases">
        <authorList>
            <person name="Lanie J.A."/>
            <person name="Ng W.-L."/>
            <person name="Kazmierczak K.M."/>
            <person name="Andrzejewski T.M."/>
            <person name="Davidsen T.M."/>
            <person name="Wayne K.J."/>
            <person name="Tettelin H."/>
            <person name="Glass J.I."/>
            <person name="Rusch D."/>
            <person name="Podicherti R."/>
            <person name="Tsui H.-C.T."/>
            <person name="Winkler M.E."/>
        </authorList>
    </citation>
    <scope>NUCLEOTIDE SEQUENCE</scope>
</reference>
<keyword evidence="1" id="KW-0479">Metal-binding</keyword>
<organism evidence="3">
    <name type="scientific">marine metagenome</name>
    <dbReference type="NCBI Taxonomy" id="408172"/>
    <lineage>
        <taxon>unclassified sequences</taxon>
        <taxon>metagenomes</taxon>
        <taxon>ecological metagenomes</taxon>
    </lineage>
</organism>
<dbReference type="PANTHER" id="PTHR43028:SF5">
    <property type="entry name" value="3'(2'),5'-BISPHOSPHATE NUCLEOTIDASE 1"/>
    <property type="match status" value="1"/>
</dbReference>
<dbReference type="EMBL" id="UINC01042733">
    <property type="protein sequence ID" value="SVB45756.1"/>
    <property type="molecule type" value="Genomic_DNA"/>
</dbReference>
<dbReference type="InterPro" id="IPR020583">
    <property type="entry name" value="Inositol_monoP_metal-BS"/>
</dbReference>
<dbReference type="Gene3D" id="3.40.190.80">
    <property type="match status" value="1"/>
</dbReference>
<dbReference type="GO" id="GO:0050427">
    <property type="term" value="P:3'-phosphoadenosine 5'-phosphosulfate metabolic process"/>
    <property type="evidence" value="ECO:0007669"/>
    <property type="project" value="TreeGrafter"/>
</dbReference>